<dbReference type="PANTHER" id="PTHR11206">
    <property type="entry name" value="MULTIDRUG RESISTANCE PROTEIN"/>
    <property type="match status" value="1"/>
</dbReference>
<dbReference type="Proteomes" id="UP000436088">
    <property type="component" value="Unassembled WGS sequence"/>
</dbReference>
<feature type="transmembrane region" description="Helical" evidence="2">
    <location>
        <begin position="34"/>
        <end position="53"/>
    </location>
</feature>
<keyword evidence="4" id="KW-1185">Reference proteome</keyword>
<dbReference type="GO" id="GO:0015297">
    <property type="term" value="F:antiporter activity"/>
    <property type="evidence" value="ECO:0007669"/>
    <property type="project" value="InterPro"/>
</dbReference>
<organism evidence="3 4">
    <name type="scientific">Hibiscus syriacus</name>
    <name type="common">Rose of Sharon</name>
    <dbReference type="NCBI Taxonomy" id="106335"/>
    <lineage>
        <taxon>Eukaryota</taxon>
        <taxon>Viridiplantae</taxon>
        <taxon>Streptophyta</taxon>
        <taxon>Embryophyta</taxon>
        <taxon>Tracheophyta</taxon>
        <taxon>Spermatophyta</taxon>
        <taxon>Magnoliopsida</taxon>
        <taxon>eudicotyledons</taxon>
        <taxon>Gunneridae</taxon>
        <taxon>Pentapetalae</taxon>
        <taxon>rosids</taxon>
        <taxon>malvids</taxon>
        <taxon>Malvales</taxon>
        <taxon>Malvaceae</taxon>
        <taxon>Malvoideae</taxon>
        <taxon>Hibiscus</taxon>
    </lineage>
</organism>
<keyword evidence="2" id="KW-0472">Membrane</keyword>
<dbReference type="InterPro" id="IPR002528">
    <property type="entry name" value="MATE_fam"/>
</dbReference>
<gene>
    <name evidence="3" type="ORF">F3Y22_tig00000132pilonHSYRG00041</name>
</gene>
<dbReference type="Pfam" id="PF01554">
    <property type="entry name" value="MatE"/>
    <property type="match status" value="1"/>
</dbReference>
<dbReference type="GO" id="GO:0042910">
    <property type="term" value="F:xenobiotic transmembrane transporter activity"/>
    <property type="evidence" value="ECO:0007669"/>
    <property type="project" value="InterPro"/>
</dbReference>
<protein>
    <submittedName>
        <fullName evidence="3">ARID/BRIGHT DNA-binding domain,ELM2 domain protein, putative isoform 1</fullName>
    </submittedName>
</protein>
<comment type="caution">
    <text evidence="3">The sequence shown here is derived from an EMBL/GenBank/DDBJ whole genome shotgun (WGS) entry which is preliminary data.</text>
</comment>
<keyword evidence="2" id="KW-1133">Transmembrane helix</keyword>
<evidence type="ECO:0000313" key="4">
    <source>
        <dbReference type="Proteomes" id="UP000436088"/>
    </source>
</evidence>
<reference evidence="3" key="1">
    <citation type="submission" date="2019-09" db="EMBL/GenBank/DDBJ databases">
        <title>Draft genome information of white flower Hibiscus syriacus.</title>
        <authorList>
            <person name="Kim Y.-M."/>
        </authorList>
    </citation>
    <scope>NUCLEOTIDE SEQUENCE [LARGE SCALE GENOMIC DNA]</scope>
    <source>
        <strain evidence="3">YM2019G1</strain>
    </source>
</reference>
<evidence type="ECO:0000256" key="2">
    <source>
        <dbReference type="SAM" id="Phobius"/>
    </source>
</evidence>
<evidence type="ECO:0000256" key="1">
    <source>
        <dbReference type="ARBA" id="ARBA00010199"/>
    </source>
</evidence>
<name>A0A6A3D3F5_HIBSY</name>
<keyword evidence="2" id="KW-0812">Transmembrane</keyword>
<sequence>MQVVPQMFSLAINFSTQKFLQAQRKDGLGTIDAAVAYTISAWLVALAQLVYVFGLLEIWYFMMIIVLTGHLGDPVIAVGSLSICMNINGWEGMLFLGINAAISVRASNELGSAHPRVAKYSVIITVIQLLLIGILSALAVLATRNKFVVIFTNSIEMRCKRP</sequence>
<proteinExistence type="inferred from homology"/>
<evidence type="ECO:0000313" key="3">
    <source>
        <dbReference type="EMBL" id="KAE8736160.1"/>
    </source>
</evidence>
<accession>A0A6A3D3F5</accession>
<feature type="transmembrane region" description="Helical" evidence="2">
    <location>
        <begin position="59"/>
        <end position="78"/>
    </location>
</feature>
<comment type="similarity">
    <text evidence="1">Belongs to the multi antimicrobial extrusion (MATE) (TC 2.A.66.1) family.</text>
</comment>
<feature type="transmembrane region" description="Helical" evidence="2">
    <location>
        <begin position="120"/>
        <end position="142"/>
    </location>
</feature>
<dbReference type="GO" id="GO:0016020">
    <property type="term" value="C:membrane"/>
    <property type="evidence" value="ECO:0007669"/>
    <property type="project" value="InterPro"/>
</dbReference>
<dbReference type="EMBL" id="VEPZ02000013">
    <property type="protein sequence ID" value="KAE8736160.1"/>
    <property type="molecule type" value="Genomic_DNA"/>
</dbReference>
<dbReference type="GO" id="GO:0003677">
    <property type="term" value="F:DNA binding"/>
    <property type="evidence" value="ECO:0007669"/>
    <property type="project" value="UniProtKB-KW"/>
</dbReference>
<dbReference type="AlphaFoldDB" id="A0A6A3D3F5"/>
<keyword evidence="3" id="KW-0238">DNA-binding</keyword>